<accession>A0A3P6RCJ7</accession>
<organism evidence="1 2">
    <name type="scientific">Dibothriocephalus latus</name>
    <name type="common">Fish tapeworm</name>
    <name type="synonym">Diphyllobothrium latum</name>
    <dbReference type="NCBI Taxonomy" id="60516"/>
    <lineage>
        <taxon>Eukaryota</taxon>
        <taxon>Metazoa</taxon>
        <taxon>Spiralia</taxon>
        <taxon>Lophotrochozoa</taxon>
        <taxon>Platyhelminthes</taxon>
        <taxon>Cestoda</taxon>
        <taxon>Eucestoda</taxon>
        <taxon>Diphyllobothriidea</taxon>
        <taxon>Diphyllobothriidae</taxon>
        <taxon>Dibothriocephalus</taxon>
    </lineage>
</organism>
<evidence type="ECO:0000313" key="1">
    <source>
        <dbReference type="EMBL" id="VDK52630.1"/>
    </source>
</evidence>
<dbReference type="Proteomes" id="UP000281553">
    <property type="component" value="Unassembled WGS sequence"/>
</dbReference>
<proteinExistence type="predicted"/>
<dbReference type="OrthoDB" id="6272657at2759"/>
<dbReference type="AlphaFoldDB" id="A0A3P6RCJ7"/>
<evidence type="ECO:0008006" key="3">
    <source>
        <dbReference type="Google" id="ProtNLM"/>
    </source>
</evidence>
<dbReference type="EMBL" id="UYRU01017184">
    <property type="protein sequence ID" value="VDK52630.1"/>
    <property type="molecule type" value="Genomic_DNA"/>
</dbReference>
<keyword evidence="2" id="KW-1185">Reference proteome</keyword>
<gene>
    <name evidence="1" type="ORF">DILT_LOCUS1917</name>
</gene>
<dbReference type="SUPFAM" id="SSF81631">
    <property type="entry name" value="PAP/OAS1 substrate-binding domain"/>
    <property type="match status" value="1"/>
</dbReference>
<evidence type="ECO:0000313" key="2">
    <source>
        <dbReference type="Proteomes" id="UP000281553"/>
    </source>
</evidence>
<protein>
    <recommendedName>
        <fullName evidence="3">PAP-associated domain-containing protein</fullName>
    </recommendedName>
</protein>
<dbReference type="Gene3D" id="1.10.1410.10">
    <property type="match status" value="1"/>
</dbReference>
<reference evidence="1 2" key="1">
    <citation type="submission" date="2018-11" db="EMBL/GenBank/DDBJ databases">
        <authorList>
            <consortium name="Pathogen Informatics"/>
        </authorList>
    </citation>
    <scope>NUCLEOTIDE SEQUENCE [LARGE SCALE GENOMIC DNA]</scope>
</reference>
<name>A0A3P6RCJ7_DIBLA</name>
<sequence>MFNYERPVNELDMRLELPWAELRSSNTATLSELFAGFIQYYNSFEFNQWAISIKHGAPMPINVAIRCLPPHEQAHTTTSFKIFVEANLISPPSQMCIP</sequence>